<evidence type="ECO:0000256" key="3">
    <source>
        <dbReference type="ARBA" id="ARBA00022475"/>
    </source>
</evidence>
<dbReference type="Proteomes" id="UP000002318">
    <property type="component" value="Chromosome"/>
</dbReference>
<keyword evidence="6 7" id="KW-0472">Membrane</keyword>
<dbReference type="InterPro" id="IPR000515">
    <property type="entry name" value="MetI-like"/>
</dbReference>
<evidence type="ECO:0000256" key="5">
    <source>
        <dbReference type="ARBA" id="ARBA00022989"/>
    </source>
</evidence>
<dbReference type="AlphaFoldDB" id="E1RBG4"/>
<feature type="domain" description="ABC transmembrane type-1" evidence="8">
    <location>
        <begin position="75"/>
        <end position="298"/>
    </location>
</feature>
<name>E1RBG4_SEDSS</name>
<dbReference type="OrthoDB" id="5174895at2"/>
<dbReference type="PROSITE" id="PS50928">
    <property type="entry name" value="ABC_TM1"/>
    <property type="match status" value="1"/>
</dbReference>
<dbReference type="SUPFAM" id="SSF161098">
    <property type="entry name" value="MetI-like"/>
    <property type="match status" value="1"/>
</dbReference>
<comment type="similarity">
    <text evidence="7">Belongs to the binding-protein-dependent transport system permease family.</text>
</comment>
<evidence type="ECO:0000256" key="2">
    <source>
        <dbReference type="ARBA" id="ARBA00022448"/>
    </source>
</evidence>
<feature type="transmembrane region" description="Helical" evidence="7">
    <location>
        <begin position="165"/>
        <end position="188"/>
    </location>
</feature>
<dbReference type="KEGG" id="ssm:Spirs_0549"/>
<feature type="transmembrane region" description="Helical" evidence="7">
    <location>
        <begin position="209"/>
        <end position="231"/>
    </location>
</feature>
<dbReference type="InterPro" id="IPR035906">
    <property type="entry name" value="MetI-like_sf"/>
</dbReference>
<proteinExistence type="inferred from homology"/>
<dbReference type="CDD" id="cd06261">
    <property type="entry name" value="TM_PBP2"/>
    <property type="match status" value="1"/>
</dbReference>
<keyword evidence="5 7" id="KW-1133">Transmembrane helix</keyword>
<dbReference type="GO" id="GO:0055085">
    <property type="term" value="P:transmembrane transport"/>
    <property type="evidence" value="ECO:0007669"/>
    <property type="project" value="InterPro"/>
</dbReference>
<keyword evidence="4 7" id="KW-0812">Transmembrane</keyword>
<gene>
    <name evidence="9" type="ordered locus">Spirs_0549</name>
</gene>
<dbReference type="eggNOG" id="COG1175">
    <property type="taxonomic scope" value="Bacteria"/>
</dbReference>
<reference evidence="9 10" key="1">
    <citation type="journal article" date="2010" name="Stand. Genomic Sci.">
        <title>Complete genome sequence of Spirochaeta smaragdinae type strain (SEBR 4228).</title>
        <authorList>
            <person name="Mavromatis K."/>
            <person name="Yasawong M."/>
            <person name="Chertkov O."/>
            <person name="Lapidus A."/>
            <person name="Lucas S."/>
            <person name="Nolan M."/>
            <person name="Del Rio T.G."/>
            <person name="Tice H."/>
            <person name="Cheng J.F."/>
            <person name="Pitluck S."/>
            <person name="Liolios K."/>
            <person name="Ivanova N."/>
            <person name="Tapia R."/>
            <person name="Han C."/>
            <person name="Bruce D."/>
            <person name="Goodwin L."/>
            <person name="Pati A."/>
            <person name="Chen A."/>
            <person name="Palaniappan K."/>
            <person name="Land M."/>
            <person name="Hauser L."/>
            <person name="Chang Y.J."/>
            <person name="Jeffries C.D."/>
            <person name="Detter J.C."/>
            <person name="Rohde M."/>
            <person name="Brambilla E."/>
            <person name="Spring S."/>
            <person name="Goker M."/>
            <person name="Sikorski J."/>
            <person name="Woyke T."/>
            <person name="Bristow J."/>
            <person name="Eisen J.A."/>
            <person name="Markowitz V."/>
            <person name="Hugenholtz P."/>
            <person name="Klenk H.P."/>
            <person name="Kyrpides N.C."/>
        </authorList>
    </citation>
    <scope>NUCLEOTIDE SEQUENCE [LARGE SCALE GENOMIC DNA]</scope>
    <source>
        <strain evidence="10">DSM 11293 / JCM 15392 / SEBR 4228</strain>
    </source>
</reference>
<evidence type="ECO:0000313" key="10">
    <source>
        <dbReference type="Proteomes" id="UP000002318"/>
    </source>
</evidence>
<dbReference type="STRING" id="573413.Spirs_0549"/>
<dbReference type="Gene3D" id="1.10.3720.10">
    <property type="entry name" value="MetI-like"/>
    <property type="match status" value="1"/>
</dbReference>
<protein>
    <submittedName>
        <fullName evidence="9">Binding-protein-dependent transport systems inner membrane component</fullName>
    </submittedName>
</protein>
<dbReference type="InterPro" id="IPR050809">
    <property type="entry name" value="UgpAE/MalFG_permease"/>
</dbReference>
<dbReference type="GO" id="GO:0005886">
    <property type="term" value="C:plasma membrane"/>
    <property type="evidence" value="ECO:0007669"/>
    <property type="project" value="UniProtKB-SubCell"/>
</dbReference>
<keyword evidence="10" id="KW-1185">Reference proteome</keyword>
<dbReference type="EMBL" id="CP002116">
    <property type="protein sequence ID" value="ADK79694.1"/>
    <property type="molecule type" value="Genomic_DNA"/>
</dbReference>
<evidence type="ECO:0000256" key="7">
    <source>
        <dbReference type="RuleBase" id="RU363032"/>
    </source>
</evidence>
<organism evidence="9 10">
    <name type="scientific">Sediminispirochaeta smaragdinae (strain DSM 11293 / JCM 15392 / SEBR 4228)</name>
    <name type="common">Spirochaeta smaragdinae</name>
    <dbReference type="NCBI Taxonomy" id="573413"/>
    <lineage>
        <taxon>Bacteria</taxon>
        <taxon>Pseudomonadati</taxon>
        <taxon>Spirochaetota</taxon>
        <taxon>Spirochaetia</taxon>
        <taxon>Spirochaetales</taxon>
        <taxon>Spirochaetaceae</taxon>
        <taxon>Sediminispirochaeta</taxon>
    </lineage>
</organism>
<dbReference type="Pfam" id="PF00528">
    <property type="entry name" value="BPD_transp_1"/>
    <property type="match status" value="1"/>
</dbReference>
<evidence type="ECO:0000256" key="4">
    <source>
        <dbReference type="ARBA" id="ARBA00022692"/>
    </source>
</evidence>
<keyword evidence="3" id="KW-1003">Cell membrane</keyword>
<dbReference type="PANTHER" id="PTHR43227">
    <property type="entry name" value="BLL4140 PROTEIN"/>
    <property type="match status" value="1"/>
</dbReference>
<dbReference type="RefSeq" id="WP_013253158.1">
    <property type="nucleotide sequence ID" value="NC_014364.1"/>
</dbReference>
<feature type="transmembrane region" description="Helical" evidence="7">
    <location>
        <begin position="12"/>
        <end position="34"/>
    </location>
</feature>
<dbReference type="HOGENOM" id="CLU_016047_0_0_12"/>
<evidence type="ECO:0000256" key="1">
    <source>
        <dbReference type="ARBA" id="ARBA00004651"/>
    </source>
</evidence>
<evidence type="ECO:0000313" key="9">
    <source>
        <dbReference type="EMBL" id="ADK79694.1"/>
    </source>
</evidence>
<comment type="subcellular location">
    <subcellularLocation>
        <location evidence="1 7">Cell membrane</location>
        <topology evidence="1 7">Multi-pass membrane protein</topology>
    </subcellularLocation>
</comment>
<sequence>MQRYIEGRSQPFSWFLYILPALLVYLIFLAYPLFSSMLTSFMTGNHAQIQTFVGFDNYVRLFTEEELSTRYFSAFRNTVVFFAIHMLVQNVLGMLFANFLQNKHLKGRKFYQTIIFIPATLAIIVTGYLWKLILNPQWGAFNLILKALGSEHANFPWLGTPGVSLVVISLVSSWQWVGIPTMFFISALGNIPDELYEAAAISGASPWQVFTNIKLPLILPTVGVVSTLTFVNNFNAFDVVFAMENVNGAPDYSTDILGTFFYRTGIAGQHPIGIPDRGMGAAVATVTFVVLIIGVALIRRITVKRDEV</sequence>
<feature type="transmembrane region" description="Helical" evidence="7">
    <location>
        <begin position="110"/>
        <end position="130"/>
    </location>
</feature>
<keyword evidence="2 7" id="KW-0813">Transport</keyword>
<evidence type="ECO:0000256" key="6">
    <source>
        <dbReference type="ARBA" id="ARBA00023136"/>
    </source>
</evidence>
<feature type="transmembrane region" description="Helical" evidence="7">
    <location>
        <begin position="79"/>
        <end position="98"/>
    </location>
</feature>
<feature type="transmembrane region" description="Helical" evidence="7">
    <location>
        <begin position="279"/>
        <end position="298"/>
    </location>
</feature>
<evidence type="ECO:0000259" key="8">
    <source>
        <dbReference type="PROSITE" id="PS50928"/>
    </source>
</evidence>
<accession>E1RBG4</accession>
<dbReference type="PANTHER" id="PTHR43227:SF8">
    <property type="entry name" value="DIACETYLCHITOBIOSE UPTAKE SYSTEM PERMEASE PROTEIN DASB"/>
    <property type="match status" value="1"/>
</dbReference>